<protein>
    <submittedName>
        <fullName evidence="2">Uncharacterized protein</fullName>
    </submittedName>
</protein>
<feature type="region of interest" description="Disordered" evidence="1">
    <location>
        <begin position="1"/>
        <end position="43"/>
    </location>
</feature>
<keyword evidence="3" id="KW-1185">Reference proteome</keyword>
<gene>
    <name evidence="2" type="ORF">AV530_002198</name>
</gene>
<sequence length="123" mass="14116">MSRSPRSEFASPSPGVQHLIDTAHNPTQRLGERERRISSPDETPGRVWAECNYPNWNLARALQLLLRTEELASLDTASALWKPTYEFVLQMCQGHTDPTVRSLPEDTELDLRAYFQFFLTTTH</sequence>
<accession>A0A1V4K5F5</accession>
<comment type="caution">
    <text evidence="2">The sequence shown here is derived from an EMBL/GenBank/DDBJ whole genome shotgun (WGS) entry which is preliminary data.</text>
</comment>
<evidence type="ECO:0000256" key="1">
    <source>
        <dbReference type="SAM" id="MobiDB-lite"/>
    </source>
</evidence>
<organism evidence="2 3">
    <name type="scientific">Patagioenas fasciata monilis</name>
    <dbReference type="NCBI Taxonomy" id="372326"/>
    <lineage>
        <taxon>Eukaryota</taxon>
        <taxon>Metazoa</taxon>
        <taxon>Chordata</taxon>
        <taxon>Craniata</taxon>
        <taxon>Vertebrata</taxon>
        <taxon>Euteleostomi</taxon>
        <taxon>Archelosauria</taxon>
        <taxon>Archosauria</taxon>
        <taxon>Dinosauria</taxon>
        <taxon>Saurischia</taxon>
        <taxon>Theropoda</taxon>
        <taxon>Coelurosauria</taxon>
        <taxon>Aves</taxon>
        <taxon>Neognathae</taxon>
        <taxon>Neoaves</taxon>
        <taxon>Columbimorphae</taxon>
        <taxon>Columbiformes</taxon>
        <taxon>Columbidae</taxon>
        <taxon>Patagioenas</taxon>
    </lineage>
</organism>
<evidence type="ECO:0000313" key="2">
    <source>
        <dbReference type="EMBL" id="OPJ79710.1"/>
    </source>
</evidence>
<dbReference type="EMBL" id="LSYS01004331">
    <property type="protein sequence ID" value="OPJ79710.1"/>
    <property type="molecule type" value="Genomic_DNA"/>
</dbReference>
<feature type="compositionally biased region" description="Basic and acidic residues" evidence="1">
    <location>
        <begin position="30"/>
        <end position="39"/>
    </location>
</feature>
<reference evidence="2 3" key="1">
    <citation type="submission" date="2016-02" db="EMBL/GenBank/DDBJ databases">
        <title>Band-tailed pigeon sequencing and assembly.</title>
        <authorList>
            <person name="Soares A.E."/>
            <person name="Novak B.J."/>
            <person name="Rice E.S."/>
            <person name="O'Connell B."/>
            <person name="Chang D."/>
            <person name="Weber S."/>
            <person name="Shapiro B."/>
        </authorList>
    </citation>
    <scope>NUCLEOTIDE SEQUENCE [LARGE SCALE GENOMIC DNA]</scope>
    <source>
        <strain evidence="2">BTP2013</strain>
        <tissue evidence="2">Blood</tissue>
    </source>
</reference>
<dbReference type="Proteomes" id="UP000190648">
    <property type="component" value="Unassembled WGS sequence"/>
</dbReference>
<name>A0A1V4K5F5_PATFA</name>
<evidence type="ECO:0000313" key="3">
    <source>
        <dbReference type="Proteomes" id="UP000190648"/>
    </source>
</evidence>
<dbReference type="AlphaFoldDB" id="A0A1V4K5F5"/>
<proteinExistence type="predicted"/>